<protein>
    <submittedName>
        <fullName evidence="2">HTH_48 domain-containing protein</fullName>
    </submittedName>
</protein>
<keyword evidence="3" id="KW-1185">Reference proteome</keyword>
<accession>A0A182Y2U4</accession>
<proteinExistence type="predicted"/>
<evidence type="ECO:0000313" key="2">
    <source>
        <dbReference type="EnsemblMetazoa" id="ASTEI02780-PA"/>
    </source>
</evidence>
<dbReference type="Gene3D" id="1.10.10.1450">
    <property type="match status" value="1"/>
</dbReference>
<sequence length="77" mass="9077">MADFVPTQQYLHEVLILQFHLKKSALQAHREITAVYGEQCIEKSTCRERFAQFKKGNFAFQEEKNLDANRTEWTASR</sequence>
<dbReference type="InterPro" id="IPR041426">
    <property type="entry name" value="Mos1_HTH"/>
</dbReference>
<evidence type="ECO:0000313" key="3">
    <source>
        <dbReference type="Proteomes" id="UP000076408"/>
    </source>
</evidence>
<name>A0A182Y2U4_ANOST</name>
<dbReference type="Proteomes" id="UP000076408">
    <property type="component" value="Unassembled WGS sequence"/>
</dbReference>
<feature type="domain" description="Mos1 transposase HTH" evidence="1">
    <location>
        <begin position="9"/>
        <end position="57"/>
    </location>
</feature>
<organism evidence="2 3">
    <name type="scientific">Anopheles stephensi</name>
    <name type="common">Indo-Pakistan malaria mosquito</name>
    <dbReference type="NCBI Taxonomy" id="30069"/>
    <lineage>
        <taxon>Eukaryota</taxon>
        <taxon>Metazoa</taxon>
        <taxon>Ecdysozoa</taxon>
        <taxon>Arthropoda</taxon>
        <taxon>Hexapoda</taxon>
        <taxon>Insecta</taxon>
        <taxon>Pterygota</taxon>
        <taxon>Neoptera</taxon>
        <taxon>Endopterygota</taxon>
        <taxon>Diptera</taxon>
        <taxon>Nematocera</taxon>
        <taxon>Culicoidea</taxon>
        <taxon>Culicidae</taxon>
        <taxon>Anophelinae</taxon>
        <taxon>Anopheles</taxon>
    </lineage>
</organism>
<dbReference type="OMA" id="RTEWTAS"/>
<dbReference type="VEuPathDB" id="VectorBase:ASTEI02780"/>
<dbReference type="Pfam" id="PF17906">
    <property type="entry name" value="HTH_48"/>
    <property type="match status" value="1"/>
</dbReference>
<dbReference type="EnsemblMetazoa" id="ASTEI02780-RA">
    <property type="protein sequence ID" value="ASTEI02780-PA"/>
    <property type="gene ID" value="ASTEI02780"/>
</dbReference>
<dbReference type="AlphaFoldDB" id="A0A182Y2U4"/>
<reference evidence="2" key="2">
    <citation type="submission" date="2020-05" db="UniProtKB">
        <authorList>
            <consortium name="EnsemblMetazoa"/>
        </authorList>
    </citation>
    <scope>IDENTIFICATION</scope>
    <source>
        <strain evidence="2">Indian</strain>
    </source>
</reference>
<reference evidence="3" key="1">
    <citation type="journal article" date="2014" name="Genome Biol.">
        <title>Genome analysis of a major urban malaria vector mosquito, Anopheles stephensi.</title>
        <authorList>
            <person name="Jiang X."/>
            <person name="Peery A."/>
            <person name="Hall A.B."/>
            <person name="Sharma A."/>
            <person name="Chen X.G."/>
            <person name="Waterhouse R.M."/>
            <person name="Komissarov A."/>
            <person name="Riehle M.M."/>
            <person name="Shouche Y."/>
            <person name="Sharakhova M.V."/>
            <person name="Lawson D."/>
            <person name="Pakpour N."/>
            <person name="Arensburger P."/>
            <person name="Davidson V.L."/>
            <person name="Eiglmeier K."/>
            <person name="Emrich S."/>
            <person name="George P."/>
            <person name="Kennedy R.C."/>
            <person name="Mane S.P."/>
            <person name="Maslen G."/>
            <person name="Oringanje C."/>
            <person name="Qi Y."/>
            <person name="Settlage R."/>
            <person name="Tojo M."/>
            <person name="Tubio J.M."/>
            <person name="Unger M.F."/>
            <person name="Wang B."/>
            <person name="Vernick K.D."/>
            <person name="Ribeiro J.M."/>
            <person name="James A.A."/>
            <person name="Michel K."/>
            <person name="Riehle M.A."/>
            <person name="Luckhart S."/>
            <person name="Sharakhov I.V."/>
            <person name="Tu Z."/>
        </authorList>
    </citation>
    <scope>NUCLEOTIDE SEQUENCE [LARGE SCALE GENOMIC DNA]</scope>
    <source>
        <strain evidence="3">Indian</strain>
    </source>
</reference>
<evidence type="ECO:0000259" key="1">
    <source>
        <dbReference type="Pfam" id="PF17906"/>
    </source>
</evidence>